<dbReference type="Pfam" id="PF00753">
    <property type="entry name" value="Lactamase_B"/>
    <property type="match status" value="1"/>
</dbReference>
<dbReference type="Gene3D" id="3.10.20.580">
    <property type="match status" value="1"/>
</dbReference>
<dbReference type="InterPro" id="IPR004613">
    <property type="entry name" value="RNase_J"/>
</dbReference>
<dbReference type="GO" id="GO:0004521">
    <property type="term" value="F:RNA endonuclease activity"/>
    <property type="evidence" value="ECO:0007669"/>
    <property type="project" value="UniProtKB-UniRule"/>
</dbReference>
<feature type="domain" description="Metallo-beta-lactamase" evidence="10">
    <location>
        <begin position="104"/>
        <end position="301"/>
    </location>
</feature>
<feature type="active site" description="Proton acceptor" evidence="6">
    <location>
        <position position="454"/>
    </location>
</feature>
<evidence type="ECO:0000256" key="2">
    <source>
        <dbReference type="ARBA" id="ARBA00022722"/>
    </source>
</evidence>
<keyword evidence="2 5" id="KW-0540">Nuclease</keyword>
<comment type="function">
    <text evidence="5">An RNase that has 5'-3' exonuclease and possibly endonuclease activity. Involved in maturation of rRNA and in some organisms also mRNA maturation and/or decay.</text>
</comment>
<keyword evidence="3 5" id="KW-0269">Exonuclease</keyword>
<dbReference type="EMBL" id="LCMJ01000017">
    <property type="protein sequence ID" value="KKU35266.1"/>
    <property type="molecule type" value="Genomic_DNA"/>
</dbReference>
<dbReference type="SUPFAM" id="SSF56281">
    <property type="entry name" value="Metallo-hydrolase/oxidoreductase"/>
    <property type="match status" value="1"/>
</dbReference>
<evidence type="ECO:0000313" key="12">
    <source>
        <dbReference type="Proteomes" id="UP000034067"/>
    </source>
</evidence>
<sequence>MTPYKQPQRHYRRFERRPASPTSQGGPASPASGSAHSASGLTHAGGLTRQRPQPQAIIRRDFRPSSLPRQQAGLLPAQTGQKIVRRDLDKTLRIIPLGGVEEVGRNMTVVEYQDDIIIIDMGLQFPEEDMPGIDYIIPNVKYLQGKEKNIRGVIITHAHYDHIGAIPHLIPKLGNPPIYSADLTLAIIRKRLEEYKTYPIKLEAHIINKDSKLKLGAFNVEFFGVSHNVPASFGVIVRTPAGIVLHTGDFKIDERSPIAGVTELDKLSRISREKPLLLMADSTNAREIGKQASELDIMTDIEEIVKSAKGRLIFGTFSSLLGRLNEIIQVGARHGKKIIIEGRSMKINVEIAKQLGYITIPKNTVIPVEEMKRYPDDKIMVLATGAQGEDRAVLMRIANREHRFIEPEPGDTFVFSSSVIPGNERTVQRLTDKLYREGIEVINYRMMDIHAGGHAKQEDLKKMIETVQPKFFMPIEGNHSFLRIHAKVAKRAGYDDKNILVADNGQVVACKDGVCALTKERVPTDYVFVDGLGVGDVGQVVIRDRQMLAEDGIFVVIAVVDSKTGKVKGSPDIISRGFIYLRESKDLLQQVRKRIRDIVDRSAPPGQETVNWAYVRDNIREQIGQFLYSKTQRRPMVLPVVIEV</sequence>
<feature type="region of interest" description="Disordered" evidence="9">
    <location>
        <begin position="1"/>
        <end position="54"/>
    </location>
</feature>
<dbReference type="InterPro" id="IPR036866">
    <property type="entry name" value="RibonucZ/Hydroxyglut_hydro"/>
</dbReference>
<feature type="binding site" evidence="8">
    <location>
        <position position="134"/>
    </location>
    <ligand>
        <name>Ca(2+)</name>
        <dbReference type="ChEBI" id="CHEBI:29108"/>
    </ligand>
</feature>
<feature type="compositionally biased region" description="Low complexity" evidence="9">
    <location>
        <begin position="19"/>
        <end position="54"/>
    </location>
</feature>
<gene>
    <name evidence="5" type="primary">rnj</name>
    <name evidence="11" type="ORF">UX48_C0017G0008</name>
</gene>
<comment type="caution">
    <text evidence="11">The sequence shown here is derived from an EMBL/GenBank/DDBJ whole genome shotgun (WGS) entry which is preliminary data.</text>
</comment>
<keyword evidence="8" id="KW-0106">Calcium</keyword>
<proteinExistence type="inferred from homology"/>
<comment type="cofactor">
    <cofactor evidence="8">
        <name>Zn(2+)</name>
        <dbReference type="ChEBI" id="CHEBI:29105"/>
    </cofactor>
    <text evidence="8">Binds 2 Zn(2+) ions per subunit. It is not clear if Zn(2+) or Mg(2+) is physiologically important.</text>
</comment>
<dbReference type="Pfam" id="PF22505">
    <property type="entry name" value="RNase_J_b_CASP"/>
    <property type="match status" value="1"/>
</dbReference>
<dbReference type="EC" id="3.1.-.-" evidence="5"/>
<dbReference type="CDD" id="cd07714">
    <property type="entry name" value="RNaseJ_MBL-fold"/>
    <property type="match status" value="1"/>
</dbReference>
<feature type="binding site" evidence="8">
    <location>
        <position position="530"/>
    </location>
    <ligand>
        <name>Ca(2+)</name>
        <dbReference type="ChEBI" id="CHEBI:29108"/>
    </ligand>
</feature>
<evidence type="ECO:0000256" key="8">
    <source>
        <dbReference type="PIRSR" id="PIRSR004803-3"/>
    </source>
</evidence>
<evidence type="ECO:0000256" key="5">
    <source>
        <dbReference type="HAMAP-Rule" id="MF_01491"/>
    </source>
</evidence>
<dbReference type="AlphaFoldDB" id="A0A0G1PR40"/>
<accession>A0A0G1PR40</accession>
<evidence type="ECO:0000256" key="3">
    <source>
        <dbReference type="ARBA" id="ARBA00022839"/>
    </source>
</evidence>
<dbReference type="InterPro" id="IPR001279">
    <property type="entry name" value="Metallo-B-lactamas"/>
</dbReference>
<feature type="binding site" evidence="8">
    <location>
        <position position="161"/>
    </location>
    <ligand>
        <name>Zn(2+)</name>
        <dbReference type="ChEBI" id="CHEBI:29105"/>
        <label>1</label>
        <note>catalytic</note>
    </ligand>
</feature>
<evidence type="ECO:0000256" key="4">
    <source>
        <dbReference type="ARBA" id="ARBA00022884"/>
    </source>
</evidence>
<dbReference type="InterPro" id="IPR042173">
    <property type="entry name" value="RNase_J_2"/>
</dbReference>
<comment type="similarity">
    <text evidence="5">Belongs to the metallo-beta-lactamase superfamily. RNA-metabolizing metallo-beta-lactamase-like family. Bacterial RNase J subfamily.</text>
</comment>
<feature type="binding site" evidence="8">
    <location>
        <position position="249"/>
    </location>
    <ligand>
        <name>Zn(2+)</name>
        <dbReference type="ChEBI" id="CHEBI:29105"/>
        <label>1</label>
        <note>catalytic</note>
    </ligand>
</feature>
<dbReference type="GO" id="GO:0003723">
    <property type="term" value="F:RNA binding"/>
    <property type="evidence" value="ECO:0007669"/>
    <property type="project" value="UniProtKB-UniRule"/>
</dbReference>
<feature type="binding site" evidence="7">
    <location>
        <begin position="450"/>
        <end position="454"/>
    </location>
    <ligand>
        <name>substrate</name>
    </ligand>
</feature>
<dbReference type="NCBIfam" id="TIGR00649">
    <property type="entry name" value="MG423"/>
    <property type="match status" value="1"/>
</dbReference>
<dbReference type="Gene3D" id="3.40.50.10710">
    <property type="entry name" value="Metallo-hydrolase/oxidoreductase"/>
    <property type="match status" value="1"/>
</dbReference>
<keyword evidence="8" id="KW-0862">Zinc</keyword>
<evidence type="ECO:0000259" key="10">
    <source>
        <dbReference type="SMART" id="SM00849"/>
    </source>
</evidence>
<comment type="subcellular location">
    <subcellularLocation>
        <location evidence="5">Cytoplasm</location>
    </subcellularLocation>
</comment>
<dbReference type="PATRIC" id="fig|1618617.3.peg.261"/>
<keyword evidence="5" id="KW-0378">Hydrolase</keyword>
<comment type="cofactor">
    <cofactor evidence="8">
        <name>Ca(2+)</name>
        <dbReference type="ChEBI" id="CHEBI:29108"/>
    </cofactor>
    <text evidence="8">Binds 1 Ca(2+) cation per subunit. Seen in 1 crystal structure, it is not clear if it is physiologically important.</text>
</comment>
<keyword evidence="1 5" id="KW-0963">Cytoplasm</keyword>
<dbReference type="GO" id="GO:0006364">
    <property type="term" value="P:rRNA processing"/>
    <property type="evidence" value="ECO:0007669"/>
    <property type="project" value="UniProtKB-UniRule"/>
</dbReference>
<dbReference type="PANTHER" id="PTHR43694">
    <property type="entry name" value="RIBONUCLEASE J"/>
    <property type="match status" value="1"/>
</dbReference>
<dbReference type="GO" id="GO:0004534">
    <property type="term" value="F:5'-3' RNA exonuclease activity"/>
    <property type="evidence" value="ECO:0007669"/>
    <property type="project" value="UniProtKB-UniRule"/>
</dbReference>
<evidence type="ECO:0000256" key="1">
    <source>
        <dbReference type="ARBA" id="ARBA00022490"/>
    </source>
</evidence>
<dbReference type="PIRSF" id="PIRSF004803">
    <property type="entry name" value="RnjA"/>
    <property type="match status" value="1"/>
</dbReference>
<feature type="binding site" evidence="8">
    <location>
        <position position="227"/>
    </location>
    <ligand>
        <name>Zn(2+)</name>
        <dbReference type="ChEBI" id="CHEBI:29105"/>
        <label>1</label>
        <note>catalytic</note>
    </ligand>
</feature>
<evidence type="ECO:0000256" key="9">
    <source>
        <dbReference type="SAM" id="MobiDB-lite"/>
    </source>
</evidence>
<feature type="binding site" evidence="8">
    <location>
        <position position="157"/>
    </location>
    <ligand>
        <name>Zn(2+)</name>
        <dbReference type="ChEBI" id="CHEBI:29105"/>
        <label>1</label>
        <note>catalytic</note>
    </ligand>
</feature>
<feature type="binding site" evidence="8">
    <location>
        <position position="159"/>
    </location>
    <ligand>
        <name>Zn(2+)</name>
        <dbReference type="ChEBI" id="CHEBI:29105"/>
        <label>1</label>
        <note>catalytic</note>
    </ligand>
</feature>
<dbReference type="GO" id="GO:0005737">
    <property type="term" value="C:cytoplasm"/>
    <property type="evidence" value="ECO:0007669"/>
    <property type="project" value="UniProtKB-SubCell"/>
</dbReference>
<dbReference type="Proteomes" id="UP000034067">
    <property type="component" value="Unassembled WGS sequence"/>
</dbReference>
<keyword evidence="8" id="KW-0479">Metal-binding</keyword>
<keyword evidence="4 5" id="KW-0694">RNA-binding</keyword>
<protein>
    <recommendedName>
        <fullName evidence="5">Ribonuclease J</fullName>
        <shortName evidence="5">RNase J</shortName>
        <ecNumber evidence="5">3.1.-.-</ecNumber>
    </recommendedName>
</protein>
<dbReference type="InterPro" id="IPR030854">
    <property type="entry name" value="RNase_J_bac"/>
</dbReference>
<evidence type="ECO:0000313" key="11">
    <source>
        <dbReference type="EMBL" id="KKU35266.1"/>
    </source>
</evidence>
<keyword evidence="5" id="KW-0255">Endonuclease</keyword>
<dbReference type="Pfam" id="PF17770">
    <property type="entry name" value="RNase_J_C"/>
    <property type="match status" value="1"/>
</dbReference>
<feature type="binding site" evidence="8">
    <location>
        <position position="162"/>
    </location>
    <ligand>
        <name>Zn(2+)</name>
        <dbReference type="ChEBI" id="CHEBI:29105"/>
        <label>1</label>
        <note>catalytic</note>
    </ligand>
</feature>
<dbReference type="InterPro" id="IPR041636">
    <property type="entry name" value="RNase_J_C"/>
</dbReference>
<feature type="active site" description="Proton donor" evidence="6">
    <location>
        <position position="281"/>
    </location>
</feature>
<evidence type="ECO:0000256" key="7">
    <source>
        <dbReference type="PIRSR" id="PIRSR004803-2"/>
    </source>
</evidence>
<dbReference type="HAMAP" id="MF_01491">
    <property type="entry name" value="RNase_J_bact"/>
    <property type="match status" value="1"/>
</dbReference>
<comment type="subunit">
    <text evidence="5">Homodimer, may be a subunit of the RNA degradosome.</text>
</comment>
<dbReference type="GO" id="GO:0008270">
    <property type="term" value="F:zinc ion binding"/>
    <property type="evidence" value="ECO:0007669"/>
    <property type="project" value="InterPro"/>
</dbReference>
<dbReference type="PANTHER" id="PTHR43694:SF1">
    <property type="entry name" value="RIBONUCLEASE J"/>
    <property type="match status" value="1"/>
</dbReference>
<organism evidence="11 12">
    <name type="scientific">Candidatus Azambacteria bacterium GW2011_GWB1_46_27</name>
    <dbReference type="NCBI Taxonomy" id="1618617"/>
    <lineage>
        <taxon>Bacteria</taxon>
        <taxon>Candidatus Azamiibacteriota</taxon>
    </lineage>
</organism>
<comment type="caution">
    <text evidence="5">Lacks conserved residue(s) required for the propagation of feature annotation.</text>
</comment>
<evidence type="ECO:0000256" key="6">
    <source>
        <dbReference type="PIRSR" id="PIRSR004803-1"/>
    </source>
</evidence>
<dbReference type="SMART" id="SM00849">
    <property type="entry name" value="Lactamase_B"/>
    <property type="match status" value="1"/>
</dbReference>
<keyword evidence="5" id="KW-0698">rRNA processing</keyword>
<feature type="binding site" evidence="8">
    <location>
        <position position="132"/>
    </location>
    <ligand>
        <name>Ca(2+)</name>
        <dbReference type="ChEBI" id="CHEBI:29108"/>
    </ligand>
</feature>
<name>A0A0G1PR40_9BACT</name>
<dbReference type="Gene3D" id="3.60.15.10">
    <property type="entry name" value="Ribonuclease Z/Hydroxyacylglutathione hydrolase-like"/>
    <property type="match status" value="1"/>
</dbReference>
<reference evidence="11 12" key="1">
    <citation type="journal article" date="2015" name="Nature">
        <title>rRNA introns, odd ribosomes, and small enigmatic genomes across a large radiation of phyla.</title>
        <authorList>
            <person name="Brown C.T."/>
            <person name="Hug L.A."/>
            <person name="Thomas B.C."/>
            <person name="Sharon I."/>
            <person name="Castelle C.J."/>
            <person name="Singh A."/>
            <person name="Wilkins M.J."/>
            <person name="Williams K.H."/>
            <person name="Banfield J.F."/>
        </authorList>
    </citation>
    <scope>NUCLEOTIDE SEQUENCE [LARGE SCALE GENOMIC DNA]</scope>
</reference>
<dbReference type="InterPro" id="IPR055132">
    <property type="entry name" value="RNase_J_b_CASP"/>
</dbReference>